<reference evidence="3 4" key="1">
    <citation type="submission" date="2015-06" db="EMBL/GenBank/DDBJ databases">
        <title>Recapitulation of the evolution of biosynthetic gene clusters reveals hidden chemical diversity on bacterial genomes.</title>
        <authorList>
            <person name="Cruz-Morales P."/>
            <person name="Martinez-Guerrero C."/>
            <person name="Morales-Escalante M.A."/>
            <person name="Yanez-Guerra L.A."/>
            <person name="Kopp J.F."/>
            <person name="Feldmann J."/>
            <person name="Ramos-Aboites H.E."/>
            <person name="Barona-Gomez F."/>
        </authorList>
    </citation>
    <scope>NUCLEOTIDE SEQUENCE [LARGE SCALE GENOMIC DNA]</scope>
    <source>
        <strain evidence="3 4">ATCC 31245</strain>
    </source>
</reference>
<organism evidence="3 4">
    <name type="scientific">Streptomyces roseus</name>
    <dbReference type="NCBI Taxonomy" id="66430"/>
    <lineage>
        <taxon>Bacteria</taxon>
        <taxon>Bacillati</taxon>
        <taxon>Actinomycetota</taxon>
        <taxon>Actinomycetes</taxon>
        <taxon>Kitasatosporales</taxon>
        <taxon>Streptomycetaceae</taxon>
        <taxon>Streptomyces</taxon>
    </lineage>
</organism>
<accession>A0A0J7AN49</accession>
<evidence type="ECO:0000313" key="3">
    <source>
        <dbReference type="EMBL" id="KMO98616.1"/>
    </source>
</evidence>
<dbReference type="PROSITE" id="PS51257">
    <property type="entry name" value="PROKAR_LIPOPROTEIN"/>
    <property type="match status" value="1"/>
</dbReference>
<gene>
    <name evidence="3" type="ORF">ACS04_06660</name>
</gene>
<evidence type="ECO:0000256" key="1">
    <source>
        <dbReference type="SAM" id="MobiDB-lite"/>
    </source>
</evidence>
<dbReference type="AlphaFoldDB" id="A0A0J7AN49"/>
<evidence type="ECO:0000313" key="4">
    <source>
        <dbReference type="Proteomes" id="UP000035932"/>
    </source>
</evidence>
<evidence type="ECO:0008006" key="5">
    <source>
        <dbReference type="Google" id="ProtNLM"/>
    </source>
</evidence>
<dbReference type="STRING" id="66430.ACS04_06660"/>
<protein>
    <recommendedName>
        <fullName evidence="5">Lipoprotein</fullName>
    </recommendedName>
</protein>
<feature type="compositionally biased region" description="Basic and acidic residues" evidence="1">
    <location>
        <begin position="62"/>
        <end position="79"/>
    </location>
</feature>
<evidence type="ECO:0000256" key="2">
    <source>
        <dbReference type="SAM" id="SignalP"/>
    </source>
</evidence>
<keyword evidence="2" id="KW-0732">Signal</keyword>
<feature type="compositionally biased region" description="Basic and acidic residues" evidence="1">
    <location>
        <begin position="30"/>
        <end position="42"/>
    </location>
</feature>
<dbReference type="EMBL" id="LFML01000024">
    <property type="protein sequence ID" value="KMO98616.1"/>
    <property type="molecule type" value="Genomic_DNA"/>
</dbReference>
<name>A0A0J7AN49_9ACTN</name>
<dbReference type="PATRIC" id="fig|66430.4.peg.3625"/>
<feature type="chain" id="PRO_5039360823" description="Lipoprotein" evidence="2">
    <location>
        <begin position="23"/>
        <end position="176"/>
    </location>
</feature>
<keyword evidence="4" id="KW-1185">Reference proteome</keyword>
<sequence>MNRSMTMTTAAALTGLTLFVTACTGGAGSDGKDARDGKDGKKGGASTNASSGGGTGKAGGADADKALKTRKCLREHGLDVPDPAPGQDPRGMTLGSGGEDPEAVKKAFDACGLQAPGSGQVSQEDKDKALKWAKCMRDNGVNVPDPTFNGSAMSATRIPEGQEQAFQDAQKKCEAA</sequence>
<dbReference type="Proteomes" id="UP000035932">
    <property type="component" value="Unassembled WGS sequence"/>
</dbReference>
<proteinExistence type="predicted"/>
<feature type="region of interest" description="Disordered" evidence="1">
    <location>
        <begin position="25"/>
        <end position="102"/>
    </location>
</feature>
<feature type="signal peptide" evidence="2">
    <location>
        <begin position="1"/>
        <end position="22"/>
    </location>
</feature>
<comment type="caution">
    <text evidence="3">The sequence shown here is derived from an EMBL/GenBank/DDBJ whole genome shotgun (WGS) entry which is preliminary data.</text>
</comment>